<evidence type="ECO:0000313" key="2">
    <source>
        <dbReference type="Proteomes" id="UP001341840"/>
    </source>
</evidence>
<accession>A0ABU6YJB8</accession>
<dbReference type="EMBL" id="JASCZI010242065">
    <property type="protein sequence ID" value="MED6209384.1"/>
    <property type="molecule type" value="Genomic_DNA"/>
</dbReference>
<evidence type="ECO:0000313" key="1">
    <source>
        <dbReference type="EMBL" id="MED6209384.1"/>
    </source>
</evidence>
<reference evidence="1 2" key="1">
    <citation type="journal article" date="2023" name="Plants (Basel)">
        <title>Bridging the Gap: Combining Genomics and Transcriptomics Approaches to Understand Stylosanthes scabra, an Orphan Legume from the Brazilian Caatinga.</title>
        <authorList>
            <person name="Ferreira-Neto J.R.C."/>
            <person name="da Silva M.D."/>
            <person name="Binneck E."/>
            <person name="de Melo N.F."/>
            <person name="da Silva R.H."/>
            <person name="de Melo A.L.T.M."/>
            <person name="Pandolfi V."/>
            <person name="Bustamante F.O."/>
            <person name="Brasileiro-Vidal A.C."/>
            <person name="Benko-Iseppon A.M."/>
        </authorList>
    </citation>
    <scope>NUCLEOTIDE SEQUENCE [LARGE SCALE GENOMIC DNA]</scope>
    <source>
        <tissue evidence="1">Leaves</tissue>
    </source>
</reference>
<name>A0ABU6YJB8_9FABA</name>
<sequence length="146" mass="17020">MNHALLTYVLMTRGLVNLPHIMRDILLVRPTKHPRHLLPYPIFISRLAIRHEVPEYPRDEFYVVREVDMYVPYGDWRGERAWITQTIWKNTSRRHQTPTFLMPLHVSNACFALSTPTTSLKRPSSKFFKAWGILNASFGIANVGMS</sequence>
<gene>
    <name evidence="1" type="ORF">PIB30_054140</name>
</gene>
<keyword evidence="2" id="KW-1185">Reference proteome</keyword>
<organism evidence="1 2">
    <name type="scientific">Stylosanthes scabra</name>
    <dbReference type="NCBI Taxonomy" id="79078"/>
    <lineage>
        <taxon>Eukaryota</taxon>
        <taxon>Viridiplantae</taxon>
        <taxon>Streptophyta</taxon>
        <taxon>Embryophyta</taxon>
        <taxon>Tracheophyta</taxon>
        <taxon>Spermatophyta</taxon>
        <taxon>Magnoliopsida</taxon>
        <taxon>eudicotyledons</taxon>
        <taxon>Gunneridae</taxon>
        <taxon>Pentapetalae</taxon>
        <taxon>rosids</taxon>
        <taxon>fabids</taxon>
        <taxon>Fabales</taxon>
        <taxon>Fabaceae</taxon>
        <taxon>Papilionoideae</taxon>
        <taxon>50 kb inversion clade</taxon>
        <taxon>dalbergioids sensu lato</taxon>
        <taxon>Dalbergieae</taxon>
        <taxon>Pterocarpus clade</taxon>
        <taxon>Stylosanthes</taxon>
    </lineage>
</organism>
<dbReference type="Proteomes" id="UP001341840">
    <property type="component" value="Unassembled WGS sequence"/>
</dbReference>
<protein>
    <submittedName>
        <fullName evidence="1">Uncharacterized protein</fullName>
    </submittedName>
</protein>
<comment type="caution">
    <text evidence="1">The sequence shown here is derived from an EMBL/GenBank/DDBJ whole genome shotgun (WGS) entry which is preliminary data.</text>
</comment>
<proteinExistence type="predicted"/>